<comment type="caution">
    <text evidence="1">The sequence shown here is derived from an EMBL/GenBank/DDBJ whole genome shotgun (WGS) entry which is preliminary data.</text>
</comment>
<evidence type="ECO:0000313" key="2">
    <source>
        <dbReference type="Proteomes" id="UP001198163"/>
    </source>
</evidence>
<protein>
    <recommendedName>
        <fullName evidence="3">Actin-like ATPase domain-containing protein</fullName>
    </recommendedName>
</protein>
<reference evidence="1" key="1">
    <citation type="submission" date="2021-08" db="EMBL/GenBank/DDBJ databases">
        <title>Comparative analyses of Brucepasteria parasyntrophica and Teretinema zuelzerae.</title>
        <authorList>
            <person name="Song Y."/>
            <person name="Brune A."/>
        </authorList>
    </citation>
    <scope>NUCLEOTIDE SEQUENCE</scope>
    <source>
        <strain evidence="1">DSM 1903</strain>
    </source>
</reference>
<dbReference type="AlphaFoldDB" id="A0AAE3JIC7"/>
<gene>
    <name evidence="1" type="ORF">K7J14_05310</name>
</gene>
<proteinExistence type="predicted"/>
<dbReference type="Gene3D" id="3.30.420.40">
    <property type="match status" value="1"/>
</dbReference>
<accession>A0AAE3JIC7</accession>
<organism evidence="1 2">
    <name type="scientific">Teretinema zuelzerae</name>
    <dbReference type="NCBI Taxonomy" id="156"/>
    <lineage>
        <taxon>Bacteria</taxon>
        <taxon>Pseudomonadati</taxon>
        <taxon>Spirochaetota</taxon>
        <taxon>Spirochaetia</taxon>
        <taxon>Spirochaetales</taxon>
        <taxon>Treponemataceae</taxon>
        <taxon>Teretinema</taxon>
    </lineage>
</organism>
<dbReference type="Proteomes" id="UP001198163">
    <property type="component" value="Unassembled WGS sequence"/>
</dbReference>
<evidence type="ECO:0008006" key="3">
    <source>
        <dbReference type="Google" id="ProtNLM"/>
    </source>
</evidence>
<dbReference type="RefSeq" id="WP_230754013.1">
    <property type="nucleotide sequence ID" value="NZ_JAINWA010000001.1"/>
</dbReference>
<dbReference type="EMBL" id="JAINWA010000001">
    <property type="protein sequence ID" value="MCD1654118.1"/>
    <property type="molecule type" value="Genomic_DNA"/>
</dbReference>
<dbReference type="InterPro" id="IPR043129">
    <property type="entry name" value="ATPase_NBD"/>
</dbReference>
<dbReference type="SUPFAM" id="SSF53067">
    <property type="entry name" value="Actin-like ATPase domain"/>
    <property type="match status" value="1"/>
</dbReference>
<sequence>MNQNYKKSFSTKNTIVDNHLDEPIEIIIGLDFGTSYSKVCYSLQGVKGVPVDFMDDNGQPTCFKPTKVYFSNKSKRLYYTKPQKEVFDCIQYFKYTMIRDVLQKSRCLQKHCGELAHNPETLCSVFFIASLLREVFLQIQTKVGQGNAHREIRWTVNMGVPIENYDDVNLKRYDLVLHAGFQLSSMLTEASINLFELDRMVTGFQNQPDWLKNERLTTLPELYAESMAYLKDPQTSTGFYTIIDIGGGTTDLATLYISRDNGSPECIFLSQKVIPLGVEALVDTVSASYQRSDTREKIKNYFQNTSRLCPDPTLFDESKYKECEKLFREAFANVVMNAKEKYRDKMDLQYKSKNYLPYFMFGGGSEYKWYHSVIFSHLEAFHGAKIPDLKRVPLTTYFSSDFAKTDPYGRLLIARMLATSHFPPIKGFPWHFTKQEIKYRDENREELLEDRQKELYGK</sequence>
<keyword evidence="2" id="KW-1185">Reference proteome</keyword>
<name>A0AAE3JIC7_9SPIR</name>
<evidence type="ECO:0000313" key="1">
    <source>
        <dbReference type="EMBL" id="MCD1654118.1"/>
    </source>
</evidence>